<dbReference type="InterPro" id="IPR018254">
    <property type="entry name" value="Ribosomal_uL29_CS"/>
</dbReference>
<evidence type="ECO:0000256" key="2">
    <source>
        <dbReference type="ARBA" id="ARBA00022980"/>
    </source>
</evidence>
<gene>
    <name evidence="5" type="primary">rpmC</name>
    <name evidence="4" type="synonym">rpl29</name>
    <name evidence="5" type="ORF">ENL31_01740</name>
</gene>
<proteinExistence type="inferred from homology"/>
<dbReference type="InterPro" id="IPR036049">
    <property type="entry name" value="Ribosomal_uL29_sf"/>
</dbReference>
<dbReference type="NCBIfam" id="TIGR00012">
    <property type="entry name" value="L29"/>
    <property type="match status" value="1"/>
</dbReference>
<dbReference type="GO" id="GO:0006412">
    <property type="term" value="P:translation"/>
    <property type="evidence" value="ECO:0007669"/>
    <property type="project" value="UniProtKB-UniRule"/>
</dbReference>
<dbReference type="Proteomes" id="UP000886130">
    <property type="component" value="Unassembled WGS sequence"/>
</dbReference>
<evidence type="ECO:0000256" key="1">
    <source>
        <dbReference type="ARBA" id="ARBA00009254"/>
    </source>
</evidence>
<comment type="similarity">
    <text evidence="1 4">Belongs to the universal ribosomal protein uL29 family.</text>
</comment>
<dbReference type="Gene3D" id="1.10.287.310">
    <property type="match status" value="1"/>
</dbReference>
<dbReference type="GO" id="GO:0003735">
    <property type="term" value="F:structural constituent of ribosome"/>
    <property type="evidence" value="ECO:0007669"/>
    <property type="project" value="InterPro"/>
</dbReference>
<dbReference type="Pfam" id="PF00831">
    <property type="entry name" value="Ribosomal_L29"/>
    <property type="match status" value="1"/>
</dbReference>
<keyword evidence="2 4" id="KW-0689">Ribosomal protein</keyword>
<evidence type="ECO:0000313" key="5">
    <source>
        <dbReference type="EMBL" id="HHE75835.1"/>
    </source>
</evidence>
<dbReference type="AlphaFoldDB" id="A0A7J3T967"/>
<dbReference type="GO" id="GO:0005840">
    <property type="term" value="C:ribosome"/>
    <property type="evidence" value="ECO:0007669"/>
    <property type="project" value="UniProtKB-KW"/>
</dbReference>
<accession>A0A7J3T967</accession>
<reference evidence="5" key="1">
    <citation type="journal article" date="2020" name="mSystems">
        <title>Genome- and Community-Level Interaction Insights into Carbon Utilization and Element Cycling Functions of Hydrothermarchaeota in Hydrothermal Sediment.</title>
        <authorList>
            <person name="Zhou Z."/>
            <person name="Liu Y."/>
            <person name="Xu W."/>
            <person name="Pan J."/>
            <person name="Luo Z.H."/>
            <person name="Li M."/>
        </authorList>
    </citation>
    <scope>NUCLEOTIDE SEQUENCE [LARGE SCALE GENOMIC DNA]</scope>
    <source>
        <strain evidence="5">HyVt-85</strain>
    </source>
</reference>
<dbReference type="PROSITE" id="PS00579">
    <property type="entry name" value="RIBOSOMAL_L29"/>
    <property type="match status" value="1"/>
</dbReference>
<comment type="caution">
    <text evidence="5">The sequence shown here is derived from an EMBL/GenBank/DDBJ whole genome shotgun (WGS) entry which is preliminary data.</text>
</comment>
<dbReference type="InterPro" id="IPR001854">
    <property type="entry name" value="Ribosomal_uL29"/>
</dbReference>
<dbReference type="SUPFAM" id="SSF46561">
    <property type="entry name" value="Ribosomal protein L29 (L29p)"/>
    <property type="match status" value="1"/>
</dbReference>
<sequence length="64" mass="7368">MPRELKAKEIRQMSNEERRKKLAELRRELMHELGVSAMGGAPPSPGKIRSLKRQIARILTVMNE</sequence>
<evidence type="ECO:0000256" key="4">
    <source>
        <dbReference type="HAMAP-Rule" id="MF_00374"/>
    </source>
</evidence>
<dbReference type="EMBL" id="DRTM01000125">
    <property type="protein sequence ID" value="HHE75835.1"/>
    <property type="molecule type" value="Genomic_DNA"/>
</dbReference>
<name>A0A7J3T967_9ARCH</name>
<dbReference type="CDD" id="cd00427">
    <property type="entry name" value="Ribosomal_L29_HIP"/>
    <property type="match status" value="1"/>
</dbReference>
<dbReference type="GO" id="GO:1990904">
    <property type="term" value="C:ribonucleoprotein complex"/>
    <property type="evidence" value="ECO:0007669"/>
    <property type="project" value="UniProtKB-KW"/>
</dbReference>
<protein>
    <recommendedName>
        <fullName evidence="4">Large ribosomal subunit protein uL29</fullName>
    </recommendedName>
</protein>
<evidence type="ECO:0000256" key="3">
    <source>
        <dbReference type="ARBA" id="ARBA00023274"/>
    </source>
</evidence>
<keyword evidence="3 4" id="KW-0687">Ribonucleoprotein</keyword>
<organism evidence="5">
    <name type="scientific">Candidatus Aciduliprofundum boonei</name>
    <dbReference type="NCBI Taxonomy" id="379547"/>
    <lineage>
        <taxon>Archaea</taxon>
        <taxon>Methanobacteriati</taxon>
        <taxon>Thermoplasmatota</taxon>
        <taxon>DHVE2 group</taxon>
        <taxon>Candidatus Aciduliprofundum</taxon>
    </lineage>
</organism>
<dbReference type="HAMAP" id="MF_00374">
    <property type="entry name" value="Ribosomal_uL29"/>
    <property type="match status" value="1"/>
</dbReference>